<organism evidence="1 2">
    <name type="scientific">Ancylostoma ceylanicum</name>
    <dbReference type="NCBI Taxonomy" id="53326"/>
    <lineage>
        <taxon>Eukaryota</taxon>
        <taxon>Metazoa</taxon>
        <taxon>Ecdysozoa</taxon>
        <taxon>Nematoda</taxon>
        <taxon>Chromadorea</taxon>
        <taxon>Rhabditida</taxon>
        <taxon>Rhabditina</taxon>
        <taxon>Rhabditomorpha</taxon>
        <taxon>Strongyloidea</taxon>
        <taxon>Ancylostomatidae</taxon>
        <taxon>Ancylostomatinae</taxon>
        <taxon>Ancylostoma</taxon>
    </lineage>
</organism>
<name>A0A016U618_9BILA</name>
<dbReference type="PROSITE" id="PS51257">
    <property type="entry name" value="PROKAR_LIPOPROTEIN"/>
    <property type="match status" value="1"/>
</dbReference>
<dbReference type="AlphaFoldDB" id="A0A016U618"/>
<protein>
    <submittedName>
        <fullName evidence="1">Uncharacterized protein</fullName>
    </submittedName>
</protein>
<reference evidence="2" key="1">
    <citation type="journal article" date="2015" name="Nat. Genet.">
        <title>The genome and transcriptome of the zoonotic hookworm Ancylostoma ceylanicum identify infection-specific gene families.</title>
        <authorList>
            <person name="Schwarz E.M."/>
            <person name="Hu Y."/>
            <person name="Antoshechkin I."/>
            <person name="Miller M.M."/>
            <person name="Sternberg P.W."/>
            <person name="Aroian R.V."/>
        </authorList>
    </citation>
    <scope>NUCLEOTIDE SEQUENCE</scope>
    <source>
        <strain evidence="2">HY135</strain>
    </source>
</reference>
<accession>A0A016U618</accession>
<dbReference type="EMBL" id="JARK01001391">
    <property type="protein sequence ID" value="EYC10396.1"/>
    <property type="molecule type" value="Genomic_DNA"/>
</dbReference>
<comment type="caution">
    <text evidence="1">The sequence shown here is derived from an EMBL/GenBank/DDBJ whole genome shotgun (WGS) entry which is preliminary data.</text>
</comment>
<dbReference type="Proteomes" id="UP000024635">
    <property type="component" value="Unassembled WGS sequence"/>
</dbReference>
<evidence type="ECO:0000313" key="2">
    <source>
        <dbReference type="Proteomes" id="UP000024635"/>
    </source>
</evidence>
<proteinExistence type="predicted"/>
<evidence type="ECO:0000313" key="1">
    <source>
        <dbReference type="EMBL" id="EYC10396.1"/>
    </source>
</evidence>
<keyword evidence="2" id="KW-1185">Reference proteome</keyword>
<sequence>MLTLCCRSADKLELRQHNVSICCYAAAVALACQHYCNTPLGGLVGNPGISRKRMQVAQGKCADTPADDG</sequence>
<gene>
    <name evidence="1" type="primary">Acey_s0055.g2538</name>
    <name evidence="1" type="ORF">Y032_0055g2538</name>
</gene>